<feature type="domain" description="Gfo/Idh/MocA-like oxidoreductase N-terminal" evidence="2">
    <location>
        <begin position="6"/>
        <end position="120"/>
    </location>
</feature>
<evidence type="ECO:0000259" key="2">
    <source>
        <dbReference type="Pfam" id="PF01408"/>
    </source>
</evidence>
<comment type="caution">
    <text evidence="4">The sequence shown here is derived from an EMBL/GenBank/DDBJ whole genome shotgun (WGS) entry which is preliminary data.</text>
</comment>
<dbReference type="InterPro" id="IPR050463">
    <property type="entry name" value="Gfo/Idh/MocA_oxidrdct_glycsds"/>
</dbReference>
<organism evidence="4">
    <name type="scientific">marine sediment metagenome</name>
    <dbReference type="NCBI Taxonomy" id="412755"/>
    <lineage>
        <taxon>unclassified sequences</taxon>
        <taxon>metagenomes</taxon>
        <taxon>ecological metagenomes</taxon>
    </lineage>
</organism>
<dbReference type="InterPro" id="IPR000683">
    <property type="entry name" value="Gfo/Idh/MocA-like_OxRdtase_N"/>
</dbReference>
<dbReference type="SUPFAM" id="SSF55347">
    <property type="entry name" value="Glyceraldehyde-3-phosphate dehydrogenase-like, C-terminal domain"/>
    <property type="match status" value="1"/>
</dbReference>
<dbReference type="EMBL" id="LAZR01035411">
    <property type="protein sequence ID" value="KKL27578.1"/>
    <property type="molecule type" value="Genomic_DNA"/>
</dbReference>
<name>A0A0F9EUT3_9ZZZZ</name>
<dbReference type="PANTHER" id="PTHR43818:SF11">
    <property type="entry name" value="BCDNA.GH03377"/>
    <property type="match status" value="1"/>
</dbReference>
<evidence type="ECO:0000259" key="3">
    <source>
        <dbReference type="Pfam" id="PF22725"/>
    </source>
</evidence>
<feature type="non-terminal residue" evidence="4">
    <location>
        <position position="378"/>
    </location>
</feature>
<dbReference type="Gene3D" id="3.30.360.10">
    <property type="entry name" value="Dihydrodipicolinate Reductase, domain 2"/>
    <property type="match status" value="1"/>
</dbReference>
<dbReference type="PROSITE" id="PS51257">
    <property type="entry name" value="PROKAR_LIPOPROTEIN"/>
    <property type="match status" value="1"/>
</dbReference>
<dbReference type="AlphaFoldDB" id="A0A0F9EUT3"/>
<reference evidence="4" key="1">
    <citation type="journal article" date="2015" name="Nature">
        <title>Complex archaea that bridge the gap between prokaryotes and eukaryotes.</title>
        <authorList>
            <person name="Spang A."/>
            <person name="Saw J.H."/>
            <person name="Jorgensen S.L."/>
            <person name="Zaremba-Niedzwiedzka K."/>
            <person name="Martijn J."/>
            <person name="Lind A.E."/>
            <person name="van Eijk R."/>
            <person name="Schleper C."/>
            <person name="Guy L."/>
            <person name="Ettema T.J."/>
        </authorList>
    </citation>
    <scope>NUCLEOTIDE SEQUENCE</scope>
</reference>
<gene>
    <name evidence="4" type="ORF">LCGC14_2383760</name>
</gene>
<sequence>MKDIAAAVVGAGFIGPVHVEALRRLGVTITGVLGCDAEESRSAAEALNIPKAYESIEEVLADEAVTSVHLAVPNVLHYELAKKVLNAGKHVLCEKPLAMNSTESAELVELAAAKGVAAAVCYNVRFYPLNLEAADMVARGDVGEVYAVNGSYTQDWLFYDTDYNWRVLADQGGALRAVADIGTHWMDLVTTITGLAVAEVFADLRTVHEVRKRPKGEVETFTGKMGGPVETEPVDIVTEDYGCVMFRFAGGARGSLHVSQVTAGRKNCLRYEIAGSKCALAWNSESPNQLWIGRRDKANELLLRDPALVADVPRGFINYPGGHNEGFPDAFKQCFRAFYEYIAAGDFLAEPMFPTFRQGHHEVVLCEAILESHRKAQW</sequence>
<evidence type="ECO:0000256" key="1">
    <source>
        <dbReference type="ARBA" id="ARBA00023002"/>
    </source>
</evidence>
<proteinExistence type="predicted"/>
<dbReference type="PANTHER" id="PTHR43818">
    <property type="entry name" value="BCDNA.GH03377"/>
    <property type="match status" value="1"/>
</dbReference>
<evidence type="ECO:0000313" key="4">
    <source>
        <dbReference type="EMBL" id="KKL27578.1"/>
    </source>
</evidence>
<dbReference type="GO" id="GO:0016491">
    <property type="term" value="F:oxidoreductase activity"/>
    <property type="evidence" value="ECO:0007669"/>
    <property type="project" value="UniProtKB-KW"/>
</dbReference>
<dbReference type="Gene3D" id="3.40.50.720">
    <property type="entry name" value="NAD(P)-binding Rossmann-like Domain"/>
    <property type="match status" value="1"/>
</dbReference>
<accession>A0A0F9EUT3</accession>
<dbReference type="InterPro" id="IPR036291">
    <property type="entry name" value="NAD(P)-bd_dom_sf"/>
</dbReference>
<dbReference type="Pfam" id="PF01408">
    <property type="entry name" value="GFO_IDH_MocA"/>
    <property type="match status" value="1"/>
</dbReference>
<dbReference type="Pfam" id="PF22725">
    <property type="entry name" value="GFO_IDH_MocA_C3"/>
    <property type="match status" value="1"/>
</dbReference>
<dbReference type="InterPro" id="IPR055170">
    <property type="entry name" value="GFO_IDH_MocA-like_dom"/>
</dbReference>
<evidence type="ECO:0008006" key="5">
    <source>
        <dbReference type="Google" id="ProtNLM"/>
    </source>
</evidence>
<dbReference type="GO" id="GO:0000166">
    <property type="term" value="F:nucleotide binding"/>
    <property type="evidence" value="ECO:0007669"/>
    <property type="project" value="InterPro"/>
</dbReference>
<keyword evidence="1" id="KW-0560">Oxidoreductase</keyword>
<dbReference type="SUPFAM" id="SSF51735">
    <property type="entry name" value="NAD(P)-binding Rossmann-fold domains"/>
    <property type="match status" value="1"/>
</dbReference>
<feature type="domain" description="GFO/IDH/MocA-like oxidoreductase" evidence="3">
    <location>
        <begin position="132"/>
        <end position="279"/>
    </location>
</feature>
<protein>
    <recommendedName>
        <fullName evidence="5">Gfo/Idh/MocA-like oxidoreductase N-terminal domain-containing protein</fullName>
    </recommendedName>
</protein>